<accession>A0AAV7G374</accession>
<comment type="caution">
    <text evidence="2">The sequence shown here is derived from an EMBL/GenBank/DDBJ whole genome shotgun (WGS) entry which is preliminary data.</text>
</comment>
<protein>
    <submittedName>
        <fullName evidence="2">Uncharacterized protein</fullName>
    </submittedName>
</protein>
<gene>
    <name evidence="2" type="ORF">IEQ34_021091</name>
</gene>
<feature type="region of interest" description="Disordered" evidence="1">
    <location>
        <begin position="39"/>
        <end position="79"/>
    </location>
</feature>
<name>A0AAV7G374_DENCH</name>
<feature type="compositionally biased region" description="Polar residues" evidence="1">
    <location>
        <begin position="62"/>
        <end position="71"/>
    </location>
</feature>
<sequence>MERCGTEIYAGEGAEEVKGLHGVSRVRVCKCSLLLAVHGSARTQRERERVPSDRKEGPVQKEISSSDTQASKAKFLCSL</sequence>
<proteinExistence type="predicted"/>
<dbReference type="Proteomes" id="UP000775213">
    <property type="component" value="Unassembled WGS sequence"/>
</dbReference>
<organism evidence="2 3">
    <name type="scientific">Dendrobium chrysotoxum</name>
    <name type="common">Orchid</name>
    <dbReference type="NCBI Taxonomy" id="161865"/>
    <lineage>
        <taxon>Eukaryota</taxon>
        <taxon>Viridiplantae</taxon>
        <taxon>Streptophyta</taxon>
        <taxon>Embryophyta</taxon>
        <taxon>Tracheophyta</taxon>
        <taxon>Spermatophyta</taxon>
        <taxon>Magnoliopsida</taxon>
        <taxon>Liliopsida</taxon>
        <taxon>Asparagales</taxon>
        <taxon>Orchidaceae</taxon>
        <taxon>Epidendroideae</taxon>
        <taxon>Malaxideae</taxon>
        <taxon>Dendrobiinae</taxon>
        <taxon>Dendrobium</taxon>
    </lineage>
</organism>
<feature type="compositionally biased region" description="Basic and acidic residues" evidence="1">
    <location>
        <begin position="43"/>
        <end position="59"/>
    </location>
</feature>
<keyword evidence="3" id="KW-1185">Reference proteome</keyword>
<dbReference type="EMBL" id="JAGFBR010000018">
    <property type="protein sequence ID" value="KAH0450399.1"/>
    <property type="molecule type" value="Genomic_DNA"/>
</dbReference>
<dbReference type="AlphaFoldDB" id="A0AAV7G374"/>
<evidence type="ECO:0000256" key="1">
    <source>
        <dbReference type="SAM" id="MobiDB-lite"/>
    </source>
</evidence>
<evidence type="ECO:0000313" key="3">
    <source>
        <dbReference type="Proteomes" id="UP000775213"/>
    </source>
</evidence>
<evidence type="ECO:0000313" key="2">
    <source>
        <dbReference type="EMBL" id="KAH0450399.1"/>
    </source>
</evidence>
<reference evidence="2 3" key="1">
    <citation type="journal article" date="2021" name="Hortic Res">
        <title>Chromosome-scale assembly of the Dendrobium chrysotoxum genome enhances the understanding of orchid evolution.</title>
        <authorList>
            <person name="Zhang Y."/>
            <person name="Zhang G.Q."/>
            <person name="Zhang D."/>
            <person name="Liu X.D."/>
            <person name="Xu X.Y."/>
            <person name="Sun W.H."/>
            <person name="Yu X."/>
            <person name="Zhu X."/>
            <person name="Wang Z.W."/>
            <person name="Zhao X."/>
            <person name="Zhong W.Y."/>
            <person name="Chen H."/>
            <person name="Yin W.L."/>
            <person name="Huang T."/>
            <person name="Niu S.C."/>
            <person name="Liu Z.J."/>
        </authorList>
    </citation>
    <scope>NUCLEOTIDE SEQUENCE [LARGE SCALE GENOMIC DNA]</scope>
    <source>
        <strain evidence="2">Lindl</strain>
    </source>
</reference>